<reference evidence="1" key="1">
    <citation type="journal article" date="2014" name="Nat. Commun.">
        <title>The tobacco genome sequence and its comparison with those of tomato and potato.</title>
        <authorList>
            <person name="Sierro N."/>
            <person name="Battey J.N."/>
            <person name="Ouadi S."/>
            <person name="Bakaher N."/>
            <person name="Bovet L."/>
            <person name="Willig A."/>
            <person name="Goepfert S."/>
            <person name="Peitsch M.C."/>
            <person name="Ivanov N.V."/>
        </authorList>
    </citation>
    <scope>NUCLEOTIDE SEQUENCE [LARGE SCALE GENOMIC DNA]</scope>
</reference>
<evidence type="ECO:0000313" key="1">
    <source>
        <dbReference type="Proteomes" id="UP000790787"/>
    </source>
</evidence>
<organism evidence="1 2">
    <name type="scientific">Nicotiana tabacum</name>
    <name type="common">Common tobacco</name>
    <dbReference type="NCBI Taxonomy" id="4097"/>
    <lineage>
        <taxon>Eukaryota</taxon>
        <taxon>Viridiplantae</taxon>
        <taxon>Streptophyta</taxon>
        <taxon>Embryophyta</taxon>
        <taxon>Tracheophyta</taxon>
        <taxon>Spermatophyta</taxon>
        <taxon>Magnoliopsida</taxon>
        <taxon>eudicotyledons</taxon>
        <taxon>Gunneridae</taxon>
        <taxon>Pentapetalae</taxon>
        <taxon>asterids</taxon>
        <taxon>lamiids</taxon>
        <taxon>Solanales</taxon>
        <taxon>Solanaceae</taxon>
        <taxon>Nicotianoideae</taxon>
        <taxon>Nicotianeae</taxon>
        <taxon>Nicotiana</taxon>
    </lineage>
</organism>
<accession>A0AC58TG60</accession>
<sequence>MIREILECGVIRPSVSPFSSPIVMVKKKDGSWRLCIDYKKLNNSTVKDKFPIPVIEELMDELGGSKYFSKLNLRSGYHQIRMAGNDIEKATFRSHNGHYDFVIARPLTELLNKDKFAWFEATTRAFDCLKQAMSTTLVLALPNFSLEFIEDDACGVGIGAMMMQVDHPLAYMSKVLNDKHQQLAVRYARNVKEKIRIPRLLQFLPILGKVWQDISLDFIEGLPKSHNKSMILVVVDRLSKNAHFIGLVHPYTTSTVAQAFLDNIYRLHGLPQTIVCDRDVIFLSKFWQDLFDVQGVQLHYSTAYHPQSDGQTEVVNKCLEGYLRCMCNDRSKEWATWPPLAEWWYNTSYHTVIKMTPFEVLYG</sequence>
<dbReference type="RefSeq" id="XP_075096210.1">
    <property type="nucleotide sequence ID" value="XM_075240109.1"/>
</dbReference>
<proteinExistence type="predicted"/>
<reference evidence="2" key="2">
    <citation type="submission" date="2025-08" db="UniProtKB">
        <authorList>
            <consortium name="RefSeq"/>
        </authorList>
    </citation>
    <scope>IDENTIFICATION</scope>
    <source>
        <tissue evidence="2">Leaf</tissue>
    </source>
</reference>
<name>A0AC58TG60_TOBAC</name>
<dbReference type="Proteomes" id="UP000790787">
    <property type="component" value="Chromosome 20"/>
</dbReference>
<evidence type="ECO:0000313" key="2">
    <source>
        <dbReference type="RefSeq" id="XP_075096210.1"/>
    </source>
</evidence>
<protein>
    <submittedName>
        <fullName evidence="2">Uncharacterized protein LOC142174331</fullName>
    </submittedName>
</protein>
<gene>
    <name evidence="2" type="primary">LOC142174331</name>
</gene>
<keyword evidence="1" id="KW-1185">Reference proteome</keyword>